<sequence>MALDHIVTTDDGTRDVPGEDSTWWEWVSASKGRNFVKSQQLLDWLDMHGKRKGFVRDDRAPDYDPRFDFLEVLFSKGNEFEAAVLRWLEERFDIVRVSTGWQDT</sequence>
<reference evidence="1" key="1">
    <citation type="journal article" date="2014" name="Front. Microbiol.">
        <title>High frequency of phylogenetically diverse reductive dehalogenase-homologous genes in deep subseafloor sedimentary metagenomes.</title>
        <authorList>
            <person name="Kawai M."/>
            <person name="Futagami T."/>
            <person name="Toyoda A."/>
            <person name="Takaki Y."/>
            <person name="Nishi S."/>
            <person name="Hori S."/>
            <person name="Arai W."/>
            <person name="Tsubouchi T."/>
            <person name="Morono Y."/>
            <person name="Uchiyama I."/>
            <person name="Ito T."/>
            <person name="Fujiyama A."/>
            <person name="Inagaki F."/>
            <person name="Takami H."/>
        </authorList>
    </citation>
    <scope>NUCLEOTIDE SEQUENCE</scope>
    <source>
        <strain evidence="1">Expedition CK06-06</strain>
    </source>
</reference>
<dbReference type="EMBL" id="BARS01052387">
    <property type="protein sequence ID" value="GAG53112.1"/>
    <property type="molecule type" value="Genomic_DNA"/>
</dbReference>
<feature type="non-terminal residue" evidence="1">
    <location>
        <position position="104"/>
    </location>
</feature>
<evidence type="ECO:0000313" key="1">
    <source>
        <dbReference type="EMBL" id="GAG53112.1"/>
    </source>
</evidence>
<accession>X0Z3U3</accession>
<comment type="caution">
    <text evidence="1">The sequence shown here is derived from an EMBL/GenBank/DDBJ whole genome shotgun (WGS) entry which is preliminary data.</text>
</comment>
<protein>
    <submittedName>
        <fullName evidence="1">Uncharacterized protein</fullName>
    </submittedName>
</protein>
<gene>
    <name evidence="1" type="ORF">S01H1_77895</name>
</gene>
<proteinExistence type="predicted"/>
<dbReference type="AlphaFoldDB" id="X0Z3U3"/>
<name>X0Z3U3_9ZZZZ</name>
<organism evidence="1">
    <name type="scientific">marine sediment metagenome</name>
    <dbReference type="NCBI Taxonomy" id="412755"/>
    <lineage>
        <taxon>unclassified sequences</taxon>
        <taxon>metagenomes</taxon>
        <taxon>ecological metagenomes</taxon>
    </lineage>
</organism>